<evidence type="ECO:0000313" key="2">
    <source>
        <dbReference type="Proteomes" id="UP000680304"/>
    </source>
</evidence>
<dbReference type="EMBL" id="BOVJ01000066">
    <property type="protein sequence ID" value="GIQ63559.1"/>
    <property type="molecule type" value="Genomic_DNA"/>
</dbReference>
<organism evidence="1 2">
    <name type="scientific">Paenibacillus cisolokensis</name>
    <dbReference type="NCBI Taxonomy" id="1658519"/>
    <lineage>
        <taxon>Bacteria</taxon>
        <taxon>Bacillati</taxon>
        <taxon>Bacillota</taxon>
        <taxon>Bacilli</taxon>
        <taxon>Bacillales</taxon>
        <taxon>Paenibacillaceae</taxon>
        <taxon>Paenibacillus</taxon>
    </lineage>
</organism>
<reference evidence="1 2" key="1">
    <citation type="submission" date="2021-04" db="EMBL/GenBank/DDBJ databases">
        <title>Draft genome sequence of Paenibacillus cisolokensis, LC2-13A.</title>
        <authorList>
            <person name="Uke A."/>
            <person name="Chhe C."/>
            <person name="Baramee S."/>
            <person name="Kosugi A."/>
        </authorList>
    </citation>
    <scope>NUCLEOTIDE SEQUENCE [LARGE SCALE GENOMIC DNA]</scope>
    <source>
        <strain evidence="1 2">LC2-13A</strain>
    </source>
</reference>
<proteinExistence type="predicted"/>
<dbReference type="RefSeq" id="WP_145977282.1">
    <property type="nucleotide sequence ID" value="NZ_BOVJ01000066.1"/>
</dbReference>
<evidence type="ECO:0000313" key="1">
    <source>
        <dbReference type="EMBL" id="GIQ63559.1"/>
    </source>
</evidence>
<evidence type="ECO:0008006" key="3">
    <source>
        <dbReference type="Google" id="ProtNLM"/>
    </source>
</evidence>
<gene>
    <name evidence="1" type="ORF">PACILC2_21270</name>
</gene>
<sequence>MAKQEWQAPVLETLDVKETMYGKGVTEVDSVTINDKDIYDPS</sequence>
<name>A0ABQ4N600_9BACL</name>
<dbReference type="Proteomes" id="UP000680304">
    <property type="component" value="Unassembled WGS sequence"/>
</dbReference>
<comment type="caution">
    <text evidence="1">The sequence shown here is derived from an EMBL/GenBank/DDBJ whole genome shotgun (WGS) entry which is preliminary data.</text>
</comment>
<protein>
    <recommendedName>
        <fullName evidence="3">Paeninodin family lasso peptide</fullName>
    </recommendedName>
</protein>
<dbReference type="InterPro" id="IPR049825">
    <property type="entry name" value="Lasso_PadeA-like"/>
</dbReference>
<dbReference type="NCBIfam" id="NF033524">
    <property type="entry name" value="lasso_PadeA_fam"/>
    <property type="match status" value="1"/>
</dbReference>
<keyword evidence="2" id="KW-1185">Reference proteome</keyword>
<accession>A0ABQ4N600</accession>